<dbReference type="InterPro" id="IPR000792">
    <property type="entry name" value="Tscrpt_reg_LuxR_C"/>
</dbReference>
<dbReference type="Pfam" id="PF00196">
    <property type="entry name" value="GerE"/>
    <property type="match status" value="1"/>
</dbReference>
<organism evidence="5 6">
    <name type="scientific">Rhodopirellula halodulae</name>
    <dbReference type="NCBI Taxonomy" id="2894198"/>
    <lineage>
        <taxon>Bacteria</taxon>
        <taxon>Pseudomonadati</taxon>
        <taxon>Planctomycetota</taxon>
        <taxon>Planctomycetia</taxon>
        <taxon>Pirellulales</taxon>
        <taxon>Pirellulaceae</taxon>
        <taxon>Rhodopirellula</taxon>
    </lineage>
</organism>
<dbReference type="PANTHER" id="PTHR44688:SF16">
    <property type="entry name" value="DNA-BINDING TRANSCRIPTIONAL ACTIVATOR DEVR_DOSR"/>
    <property type="match status" value="1"/>
</dbReference>
<accession>A0ABS8NJK9</accession>
<feature type="domain" description="HTH luxR-type" evidence="4">
    <location>
        <begin position="157"/>
        <end position="222"/>
    </location>
</feature>
<dbReference type="InterPro" id="IPR016032">
    <property type="entry name" value="Sig_transdc_resp-reg_C-effctor"/>
</dbReference>
<keyword evidence="1" id="KW-0805">Transcription regulation</keyword>
<evidence type="ECO:0000259" key="4">
    <source>
        <dbReference type="PROSITE" id="PS50043"/>
    </source>
</evidence>
<sequence length="237" mass="26333">MSDPAESSTKNVASVRPVRVDAPEFDPNSIWTALTQTAGIGVCVTDHEGRLIYVNDTAMVLFSDVPGLDYTGKFIHDFHPPEYVKERLAMIARVLAEGKPLAIRHIYHGKQIHSTVWPIRDSKPPYHRVVVVSRTTSGLLKTELDKSIETVRTEFIDYGPLSILTQREVEVAVLLGHGMSVPKVAKLLQRSPKTIERHKSAITQKLGLHGQAELVMIISEMGLDLDDAKLKRLPATE</sequence>
<dbReference type="SMART" id="SM00091">
    <property type="entry name" value="PAS"/>
    <property type="match status" value="1"/>
</dbReference>
<dbReference type="SUPFAM" id="SSF46894">
    <property type="entry name" value="C-terminal effector domain of the bipartite response regulators"/>
    <property type="match status" value="1"/>
</dbReference>
<dbReference type="EMBL" id="JAJKFW010000025">
    <property type="protein sequence ID" value="MCC9643745.1"/>
    <property type="molecule type" value="Genomic_DNA"/>
</dbReference>
<dbReference type="InterPro" id="IPR035965">
    <property type="entry name" value="PAS-like_dom_sf"/>
</dbReference>
<evidence type="ECO:0000313" key="6">
    <source>
        <dbReference type="Proteomes" id="UP001430306"/>
    </source>
</evidence>
<dbReference type="Gene3D" id="3.30.450.20">
    <property type="entry name" value="PAS domain"/>
    <property type="match status" value="1"/>
</dbReference>
<evidence type="ECO:0000313" key="5">
    <source>
        <dbReference type="EMBL" id="MCC9643745.1"/>
    </source>
</evidence>
<name>A0ABS8NJK9_9BACT</name>
<evidence type="ECO:0000256" key="1">
    <source>
        <dbReference type="ARBA" id="ARBA00023015"/>
    </source>
</evidence>
<keyword evidence="2" id="KW-0238">DNA-binding</keyword>
<dbReference type="PRINTS" id="PR00038">
    <property type="entry name" value="HTHLUXR"/>
</dbReference>
<dbReference type="InterPro" id="IPR000014">
    <property type="entry name" value="PAS"/>
</dbReference>
<gene>
    <name evidence="5" type="ORF">LOC71_15775</name>
</gene>
<reference evidence="5" key="1">
    <citation type="submission" date="2021-11" db="EMBL/GenBank/DDBJ databases">
        <title>Genome sequence.</title>
        <authorList>
            <person name="Sun Q."/>
        </authorList>
    </citation>
    <scope>NUCLEOTIDE SEQUENCE</scope>
    <source>
        <strain evidence="5">JC740</strain>
    </source>
</reference>
<dbReference type="PROSITE" id="PS00622">
    <property type="entry name" value="HTH_LUXR_1"/>
    <property type="match status" value="1"/>
</dbReference>
<dbReference type="PROSITE" id="PS50043">
    <property type="entry name" value="HTH_LUXR_2"/>
    <property type="match status" value="1"/>
</dbReference>
<keyword evidence="3" id="KW-0804">Transcription</keyword>
<dbReference type="InterPro" id="IPR036388">
    <property type="entry name" value="WH-like_DNA-bd_sf"/>
</dbReference>
<dbReference type="CDD" id="cd00130">
    <property type="entry name" value="PAS"/>
    <property type="match status" value="1"/>
</dbReference>
<dbReference type="SUPFAM" id="SSF55785">
    <property type="entry name" value="PYP-like sensor domain (PAS domain)"/>
    <property type="match status" value="1"/>
</dbReference>
<comment type="caution">
    <text evidence="5">The sequence shown here is derived from an EMBL/GenBank/DDBJ whole genome shotgun (WGS) entry which is preliminary data.</text>
</comment>
<proteinExistence type="predicted"/>
<evidence type="ECO:0000256" key="3">
    <source>
        <dbReference type="ARBA" id="ARBA00023163"/>
    </source>
</evidence>
<dbReference type="SMART" id="SM00421">
    <property type="entry name" value="HTH_LUXR"/>
    <property type="match status" value="1"/>
</dbReference>
<protein>
    <submittedName>
        <fullName evidence="5">Helix-turn-helix transcriptional regulator</fullName>
    </submittedName>
</protein>
<dbReference type="Proteomes" id="UP001430306">
    <property type="component" value="Unassembled WGS sequence"/>
</dbReference>
<keyword evidence="6" id="KW-1185">Reference proteome</keyword>
<evidence type="ECO:0000256" key="2">
    <source>
        <dbReference type="ARBA" id="ARBA00023125"/>
    </source>
</evidence>
<dbReference type="Pfam" id="PF08448">
    <property type="entry name" value="PAS_4"/>
    <property type="match status" value="1"/>
</dbReference>
<dbReference type="CDD" id="cd06170">
    <property type="entry name" value="LuxR_C_like"/>
    <property type="match status" value="1"/>
</dbReference>
<dbReference type="Gene3D" id="1.10.10.10">
    <property type="entry name" value="Winged helix-like DNA-binding domain superfamily/Winged helix DNA-binding domain"/>
    <property type="match status" value="1"/>
</dbReference>
<dbReference type="InterPro" id="IPR013656">
    <property type="entry name" value="PAS_4"/>
</dbReference>
<dbReference type="PANTHER" id="PTHR44688">
    <property type="entry name" value="DNA-BINDING TRANSCRIPTIONAL ACTIVATOR DEVR_DOSR"/>
    <property type="match status" value="1"/>
</dbReference>